<protein>
    <submittedName>
        <fullName evidence="8">Dihydroorotase family protein</fullName>
    </submittedName>
</protein>
<dbReference type="InterPro" id="IPR050138">
    <property type="entry name" value="DHOase/Allantoinase_Hydrolase"/>
</dbReference>
<dbReference type="Gene3D" id="3.20.20.140">
    <property type="entry name" value="Metal-dependent hydrolases"/>
    <property type="match status" value="1"/>
</dbReference>
<dbReference type="EMBL" id="CP163439">
    <property type="protein sequence ID" value="XDQ38920.1"/>
    <property type="molecule type" value="Genomic_DNA"/>
</dbReference>
<evidence type="ECO:0000259" key="7">
    <source>
        <dbReference type="Pfam" id="PF01979"/>
    </source>
</evidence>
<evidence type="ECO:0000256" key="2">
    <source>
        <dbReference type="ARBA" id="ARBA00002368"/>
    </source>
</evidence>
<dbReference type="PROSITE" id="PS00482">
    <property type="entry name" value="DIHYDROOROTASE_1"/>
    <property type="match status" value="1"/>
</dbReference>
<keyword evidence="5" id="KW-0378">Hydrolase</keyword>
<dbReference type="GO" id="GO:0004038">
    <property type="term" value="F:allantoinase activity"/>
    <property type="evidence" value="ECO:0007669"/>
    <property type="project" value="TreeGrafter"/>
</dbReference>
<dbReference type="InterPro" id="IPR032466">
    <property type="entry name" value="Metal_Hydrolase"/>
</dbReference>
<dbReference type="GO" id="GO:0006145">
    <property type="term" value="P:purine nucleobase catabolic process"/>
    <property type="evidence" value="ECO:0007669"/>
    <property type="project" value="TreeGrafter"/>
</dbReference>
<dbReference type="Gene3D" id="2.30.40.10">
    <property type="entry name" value="Urease, subunit C, domain 1"/>
    <property type="match status" value="1"/>
</dbReference>
<sequence>MTDNHEPGRMDLVLHGGRLVTPQGVRTGTVTVRDGRIADVLPASAPLPRATRVVDAAGRHVLPGLIDSHVHFRTPGLTHKEDWEHGSRAAAAGGVTTVIDMPNTLPPLHDMAGATRKAALIEGRSLVDFRFHMGVRAETVDALADLDPRVATSVKVFMAGHHTAPDVIHDHGVLSKIFSVAADHGIRVVLHGEDGGVFSLLDTYLPPPESYAAYEPARPRSGGIVAAARIAELVRRYGTAAHILHVSSAEECDLLAAARHSGLPLTFEATPHHLSFTRSDTRRLGARIRLSPAIREPHDQDRLWDALLHQDLATLGSDHAPHTPEEKALPPADAPPGLPGTQELLPAVFTGMRRRWPQRSADDLLPLIARLCAQRPAELFGMQTRKGRIEAGYDADLVVFDSEATWFMTADQVQSKCGWSAYEGWTFSGRPDLTIRRGETIWDRVAGVFGEPSGTWLA</sequence>
<feature type="domain" description="Amidohydrolase-related" evidence="7">
    <location>
        <begin position="61"/>
        <end position="440"/>
    </location>
</feature>
<comment type="cofactor">
    <cofactor evidence="1">
        <name>Zn(2+)</name>
        <dbReference type="ChEBI" id="CHEBI:29105"/>
    </cofactor>
</comment>
<evidence type="ECO:0000256" key="1">
    <source>
        <dbReference type="ARBA" id="ARBA00001947"/>
    </source>
</evidence>
<dbReference type="PANTHER" id="PTHR43668">
    <property type="entry name" value="ALLANTOINASE"/>
    <property type="match status" value="1"/>
</dbReference>
<keyword evidence="4" id="KW-0479">Metal-binding</keyword>
<dbReference type="PROSITE" id="PS00483">
    <property type="entry name" value="DIHYDROOROTASE_2"/>
    <property type="match status" value="1"/>
</dbReference>
<dbReference type="GO" id="GO:0005737">
    <property type="term" value="C:cytoplasm"/>
    <property type="evidence" value="ECO:0007669"/>
    <property type="project" value="TreeGrafter"/>
</dbReference>
<dbReference type="InterPro" id="IPR011059">
    <property type="entry name" value="Metal-dep_hydrolase_composite"/>
</dbReference>
<reference evidence="8" key="1">
    <citation type="submission" date="2024-07" db="EMBL/GenBank/DDBJ databases">
        <authorList>
            <person name="Yu S.T."/>
        </authorList>
    </citation>
    <scope>NUCLEOTIDE SEQUENCE</scope>
    <source>
        <strain evidence="8">R28</strain>
    </source>
</reference>
<evidence type="ECO:0000256" key="4">
    <source>
        <dbReference type="ARBA" id="ARBA00022723"/>
    </source>
</evidence>
<dbReference type="InterPro" id="IPR006680">
    <property type="entry name" value="Amidohydro-rel"/>
</dbReference>
<organism evidence="8">
    <name type="scientific">Streptomyces sp. R28</name>
    <dbReference type="NCBI Taxonomy" id="3238628"/>
    <lineage>
        <taxon>Bacteria</taxon>
        <taxon>Bacillati</taxon>
        <taxon>Actinomycetota</taxon>
        <taxon>Actinomycetes</taxon>
        <taxon>Kitasatosporales</taxon>
        <taxon>Streptomycetaceae</taxon>
        <taxon>Streptomyces</taxon>
    </lineage>
</organism>
<dbReference type="InterPro" id="IPR002195">
    <property type="entry name" value="Dihydroorotase_CS"/>
</dbReference>
<feature type="compositionally biased region" description="Basic and acidic residues" evidence="6">
    <location>
        <begin position="319"/>
        <end position="328"/>
    </location>
</feature>
<name>A0AB39Q7M4_9ACTN</name>
<dbReference type="NCBIfam" id="TIGR00857">
    <property type="entry name" value="pyrC_multi"/>
    <property type="match status" value="1"/>
</dbReference>
<evidence type="ECO:0000256" key="6">
    <source>
        <dbReference type="SAM" id="MobiDB-lite"/>
    </source>
</evidence>
<dbReference type="AlphaFoldDB" id="A0AB39Q7M4"/>
<dbReference type="Pfam" id="PF01979">
    <property type="entry name" value="Amidohydro_1"/>
    <property type="match status" value="1"/>
</dbReference>
<dbReference type="SUPFAM" id="SSF51556">
    <property type="entry name" value="Metallo-dependent hydrolases"/>
    <property type="match status" value="1"/>
</dbReference>
<gene>
    <name evidence="8" type="ORF">AB5J49_39275</name>
</gene>
<comment type="similarity">
    <text evidence="3">Belongs to the metallo-dependent hydrolases superfamily. DHOase family. Class I DHOase subfamily.</text>
</comment>
<dbReference type="SUPFAM" id="SSF51338">
    <property type="entry name" value="Composite domain of metallo-dependent hydrolases"/>
    <property type="match status" value="1"/>
</dbReference>
<dbReference type="GO" id="GO:0046872">
    <property type="term" value="F:metal ion binding"/>
    <property type="evidence" value="ECO:0007669"/>
    <property type="project" value="UniProtKB-KW"/>
</dbReference>
<dbReference type="RefSeq" id="WP_369173656.1">
    <property type="nucleotide sequence ID" value="NZ_CP163439.1"/>
</dbReference>
<evidence type="ECO:0000256" key="3">
    <source>
        <dbReference type="ARBA" id="ARBA00010286"/>
    </source>
</evidence>
<comment type="function">
    <text evidence="2">Catalyzes the reversible cyclization of carbamoyl aspartate to dihydroorotate.</text>
</comment>
<feature type="region of interest" description="Disordered" evidence="6">
    <location>
        <begin position="316"/>
        <end position="338"/>
    </location>
</feature>
<evidence type="ECO:0000256" key="5">
    <source>
        <dbReference type="ARBA" id="ARBA00022801"/>
    </source>
</evidence>
<dbReference type="PANTHER" id="PTHR43668:SF2">
    <property type="entry name" value="ALLANTOINASE"/>
    <property type="match status" value="1"/>
</dbReference>
<proteinExistence type="inferred from homology"/>
<evidence type="ECO:0000313" key="8">
    <source>
        <dbReference type="EMBL" id="XDQ38920.1"/>
    </source>
</evidence>
<accession>A0AB39Q7M4</accession>